<name>A0ABS9KHC5_9BACT</name>
<reference evidence="3" key="1">
    <citation type="submission" date="2022-01" db="EMBL/GenBank/DDBJ databases">
        <authorList>
            <person name="Wang Y."/>
        </authorList>
    </citation>
    <scope>NUCLEOTIDE SEQUENCE</scope>
    <source>
        <strain evidence="3">WB101</strain>
    </source>
</reference>
<feature type="transmembrane region" description="Helical" evidence="2">
    <location>
        <begin position="6"/>
        <end position="29"/>
    </location>
</feature>
<keyword evidence="2" id="KW-1133">Transmembrane helix</keyword>
<organism evidence="3 4">
    <name type="scientific">Rhodohalobacter sulfatireducens</name>
    <dbReference type="NCBI Taxonomy" id="2911366"/>
    <lineage>
        <taxon>Bacteria</taxon>
        <taxon>Pseudomonadati</taxon>
        <taxon>Balneolota</taxon>
        <taxon>Balneolia</taxon>
        <taxon>Balneolales</taxon>
        <taxon>Balneolaceae</taxon>
        <taxon>Rhodohalobacter</taxon>
    </lineage>
</organism>
<gene>
    <name evidence="3" type="ORF">L6773_16905</name>
</gene>
<accession>A0ABS9KHC5</accession>
<keyword evidence="2" id="KW-0472">Membrane</keyword>
<proteinExistence type="predicted"/>
<sequence length="119" mass="13653">MSPDEVVGIAIFFGSIVSIVFIIMVGSIIKTWMKRGSADKLSENQEFLEALREFKENMERRMSNLEEIVLDEKSPSASKESGKKKKQPQRAIELELEEDSQNETNSKEENSKLRNMLKQ</sequence>
<feature type="region of interest" description="Disordered" evidence="1">
    <location>
        <begin position="66"/>
        <end position="119"/>
    </location>
</feature>
<evidence type="ECO:0008006" key="5">
    <source>
        <dbReference type="Google" id="ProtNLM"/>
    </source>
</evidence>
<evidence type="ECO:0000256" key="2">
    <source>
        <dbReference type="SAM" id="Phobius"/>
    </source>
</evidence>
<dbReference type="RefSeq" id="WP_237855625.1">
    <property type="nucleotide sequence ID" value="NZ_JAKLWS010000029.1"/>
</dbReference>
<keyword evidence="2" id="KW-0812">Transmembrane</keyword>
<evidence type="ECO:0000313" key="3">
    <source>
        <dbReference type="EMBL" id="MCG2590258.1"/>
    </source>
</evidence>
<dbReference type="EMBL" id="JAKLWS010000029">
    <property type="protein sequence ID" value="MCG2590258.1"/>
    <property type="molecule type" value="Genomic_DNA"/>
</dbReference>
<evidence type="ECO:0000256" key="1">
    <source>
        <dbReference type="SAM" id="MobiDB-lite"/>
    </source>
</evidence>
<comment type="caution">
    <text evidence="3">The sequence shown here is derived from an EMBL/GenBank/DDBJ whole genome shotgun (WGS) entry which is preliminary data.</text>
</comment>
<keyword evidence="4" id="KW-1185">Reference proteome</keyword>
<evidence type="ECO:0000313" key="4">
    <source>
        <dbReference type="Proteomes" id="UP001165366"/>
    </source>
</evidence>
<reference evidence="3" key="2">
    <citation type="submission" date="2024-05" db="EMBL/GenBank/DDBJ databases">
        <title>Rhodohalobacter halophilus gen. nov., sp. nov., a moderately halophilic member of the family Balneolaceae.</title>
        <authorList>
            <person name="Xia J."/>
        </authorList>
    </citation>
    <scope>NUCLEOTIDE SEQUENCE</scope>
    <source>
        <strain evidence="3">WB101</strain>
    </source>
</reference>
<protein>
    <recommendedName>
        <fullName evidence="5">LapA family protein</fullName>
    </recommendedName>
</protein>
<dbReference type="Proteomes" id="UP001165366">
    <property type="component" value="Unassembled WGS sequence"/>
</dbReference>